<proteinExistence type="predicted"/>
<accession>A0A6G6AVA4</accession>
<sequence length="43" mass="4907">MIMNFTSPFVFLASEKVSSDSLFEGFQVDLYLTKIKNSDMIVL</sequence>
<reference evidence="1" key="1">
    <citation type="submission" date="2018-11" db="EMBL/GenBank/DDBJ databases">
        <title>Characterization of mobile element carrying drug resistance determinants of Streptococcus suis from China.</title>
        <authorList>
            <person name="Zheng H."/>
        </authorList>
    </citation>
    <scope>NUCLEOTIDE SEQUENCE</scope>
</reference>
<organism evidence="1">
    <name type="scientific">Streptococcus suis</name>
    <dbReference type="NCBI Taxonomy" id="1307"/>
    <lineage>
        <taxon>Bacteria</taxon>
        <taxon>Bacillati</taxon>
        <taxon>Bacillota</taxon>
        <taxon>Bacilli</taxon>
        <taxon>Lactobacillales</taxon>
        <taxon>Streptococcaceae</taxon>
        <taxon>Streptococcus</taxon>
    </lineage>
</organism>
<protein>
    <submittedName>
        <fullName evidence="1">Uncharacterized protein</fullName>
    </submittedName>
</protein>
<dbReference type="EMBL" id="MK211812">
    <property type="protein sequence ID" value="QID25931.1"/>
    <property type="molecule type" value="Genomic_DNA"/>
</dbReference>
<dbReference type="AlphaFoldDB" id="A0A6G6AVA4"/>
<name>A0A6G6AVA4_STRSU</name>
<evidence type="ECO:0000313" key="1">
    <source>
        <dbReference type="EMBL" id="QID25931.1"/>
    </source>
</evidence>
<gene>
    <name evidence="1" type="ORF">YS31-rplL_0072</name>
</gene>